<organism evidence="1 2">
    <name type="scientific">Pyrobaculum aerophilum (strain ATCC 51768 / DSM 7523 / JCM 9630 / CIP 104966 / NBRC 100827 / IM2)</name>
    <dbReference type="NCBI Taxonomy" id="178306"/>
    <lineage>
        <taxon>Archaea</taxon>
        <taxon>Thermoproteota</taxon>
        <taxon>Thermoprotei</taxon>
        <taxon>Thermoproteales</taxon>
        <taxon>Thermoproteaceae</taxon>
        <taxon>Pyrobaculum</taxon>
    </lineage>
</organism>
<name>Q8ZZ27_PYRAE</name>
<dbReference type="EMBL" id="AE009441">
    <property type="protein sequence ID" value="AAL62814.1"/>
    <property type="molecule type" value="Genomic_DNA"/>
</dbReference>
<keyword evidence="2" id="KW-1185">Reference proteome</keyword>
<proteinExistence type="predicted"/>
<evidence type="ECO:0000313" key="2">
    <source>
        <dbReference type="Proteomes" id="UP000002439"/>
    </source>
</evidence>
<evidence type="ECO:0000313" key="1">
    <source>
        <dbReference type="EMBL" id="AAL62814.1"/>
    </source>
</evidence>
<dbReference type="Proteomes" id="UP000002439">
    <property type="component" value="Chromosome"/>
</dbReference>
<dbReference type="HOGENOM" id="CLU_2115566_0_0_2"/>
<dbReference type="InParanoid" id="Q8ZZ27"/>
<dbReference type="EnsemblBacteria" id="AAL62814">
    <property type="protein sequence ID" value="AAL62814"/>
    <property type="gene ID" value="PAE0473"/>
</dbReference>
<dbReference type="AlphaFoldDB" id="Q8ZZ27"/>
<protein>
    <submittedName>
        <fullName evidence="1">Uncharacterized protein</fullName>
    </submittedName>
</protein>
<reference evidence="1 2" key="1">
    <citation type="journal article" date="2002" name="Proc. Natl. Acad. Sci. U.S.A.">
        <title>Genome sequence of the hyperthermophilic crenarchaeon Pyrobaculum aerophilum.</title>
        <authorList>
            <person name="Fitz-Gibbon S.T."/>
            <person name="Ladner H."/>
            <person name="Kim U.J."/>
            <person name="Stetter K.O."/>
            <person name="Simon M.I."/>
            <person name="Miller J.H."/>
        </authorList>
    </citation>
    <scope>NUCLEOTIDE SEQUENCE [LARGE SCALE GENOMIC DNA]</scope>
    <source>
        <strain evidence="2">ATCC 51768 / DSM 7523 / JCM 9630 / CIP 104966 / NBRC 100827 / IM2</strain>
    </source>
</reference>
<sequence>MLDRCIGLSSYNVGARSAAIDTAGGMIVSAAFGSMFPDRWPYSYVDTAILSGSNLLWKRLGFCHFALGGPLVNDVVALFNPVGGAGYGGLPFYYDPSAGGIRDARTGTVYTGCF</sequence>
<gene>
    <name evidence="1" type="ordered locus">PAE0473</name>
</gene>
<dbReference type="KEGG" id="pai:PAE0473"/>
<dbReference type="PATRIC" id="fig|178306.9.peg.353"/>
<accession>Q8ZZ27</accession>